<dbReference type="OrthoDB" id="1743520at2759"/>
<evidence type="ECO:0000313" key="4">
    <source>
        <dbReference type="RefSeq" id="XP_022985384.1"/>
    </source>
</evidence>
<dbReference type="RefSeq" id="XP_022985375.1">
    <property type="nucleotide sequence ID" value="XM_023129607.1"/>
</dbReference>
<protein>
    <submittedName>
        <fullName evidence="3 4">Uncharacterized protein LOC111483402 isoform X1</fullName>
    </submittedName>
</protein>
<dbReference type="RefSeq" id="XP_022985392.1">
    <property type="nucleotide sequence ID" value="XM_023129624.1"/>
</dbReference>
<feature type="compositionally biased region" description="Pro residues" evidence="1">
    <location>
        <begin position="101"/>
        <end position="115"/>
    </location>
</feature>
<feature type="compositionally biased region" description="Polar residues" evidence="1">
    <location>
        <begin position="135"/>
        <end position="151"/>
    </location>
</feature>
<evidence type="ECO:0000256" key="1">
    <source>
        <dbReference type="SAM" id="MobiDB-lite"/>
    </source>
</evidence>
<sequence>MDEENAIEVLQRCRRDRQILLDFVLASGLIKKVVMPPGAVTLDDLDLDQISVNYVLNCARKGGMLDLSEAIRDHHGLTGFPQMNNSGSGDEFLVTDLDSSGPPPKRAPPPVYASRPPPVYTAPAVIAPTPIPTPSLTKTNVSRSGSLESSQARGLTGYVIEGAGGRPFGWLED</sequence>
<reference evidence="3 4" key="1">
    <citation type="submission" date="2025-04" db="UniProtKB">
        <authorList>
            <consortium name="RefSeq"/>
        </authorList>
    </citation>
    <scope>IDENTIFICATION</scope>
    <source>
        <tissue evidence="3 4">Young leaves</tissue>
    </source>
</reference>
<accession>A0A6J1J4S2</accession>
<evidence type="ECO:0000313" key="5">
    <source>
        <dbReference type="RefSeq" id="XP_022985392.1"/>
    </source>
</evidence>
<name>A0A6J1J4S2_CUCMA</name>
<feature type="region of interest" description="Disordered" evidence="1">
    <location>
        <begin position="78"/>
        <end position="115"/>
    </location>
</feature>
<dbReference type="KEGG" id="cmax:111483402"/>
<dbReference type="RefSeq" id="XP_022985384.1">
    <property type="nucleotide sequence ID" value="XM_023129616.1"/>
</dbReference>
<dbReference type="GeneID" id="111483402"/>
<evidence type="ECO:0000313" key="2">
    <source>
        <dbReference type="Proteomes" id="UP000504608"/>
    </source>
</evidence>
<feature type="region of interest" description="Disordered" evidence="1">
    <location>
        <begin position="131"/>
        <end position="151"/>
    </location>
</feature>
<proteinExistence type="predicted"/>
<gene>
    <name evidence="3 4 5" type="primary">LOC111483402</name>
</gene>
<evidence type="ECO:0000313" key="3">
    <source>
        <dbReference type="RefSeq" id="XP_022985375.1"/>
    </source>
</evidence>
<dbReference type="AlphaFoldDB" id="A0A6J1J4S2"/>
<dbReference type="Proteomes" id="UP000504608">
    <property type="component" value="Unplaced"/>
</dbReference>
<keyword evidence="2" id="KW-1185">Reference proteome</keyword>
<organism evidence="2 5">
    <name type="scientific">Cucurbita maxima</name>
    <name type="common">Pumpkin</name>
    <name type="synonym">Winter squash</name>
    <dbReference type="NCBI Taxonomy" id="3661"/>
    <lineage>
        <taxon>Eukaryota</taxon>
        <taxon>Viridiplantae</taxon>
        <taxon>Streptophyta</taxon>
        <taxon>Embryophyta</taxon>
        <taxon>Tracheophyta</taxon>
        <taxon>Spermatophyta</taxon>
        <taxon>Magnoliopsida</taxon>
        <taxon>eudicotyledons</taxon>
        <taxon>Gunneridae</taxon>
        <taxon>Pentapetalae</taxon>
        <taxon>rosids</taxon>
        <taxon>fabids</taxon>
        <taxon>Cucurbitales</taxon>
        <taxon>Cucurbitaceae</taxon>
        <taxon>Cucurbiteae</taxon>
        <taxon>Cucurbita</taxon>
    </lineage>
</organism>